<accession>A0ABP0KJB5</accession>
<sequence length="221" mass="25370">MYSFMAAFTWIFLMCQITIVWTTRTLSPPEPVLSDEVVPGFVLVDQIDNTRCPEGSRHINEKAESKDKRESECKKFEGAWFSEGFTWTSRDDEICSLHFNGKKKRICRYKEAAAICPEILKERQMKKYKTDEGFGPFVCMDVDTFKQVAAVNADTFCKRGSDNRVQCIDQDEAVRDATDHQYGCIFIEDPDGGREGRCEKFDADEDEEEDIGLDSFAPEPY</sequence>
<dbReference type="Proteomes" id="UP001642484">
    <property type="component" value="Unassembled WGS sequence"/>
</dbReference>
<dbReference type="EMBL" id="CAXAMN010008757">
    <property type="protein sequence ID" value="CAK9026405.1"/>
    <property type="molecule type" value="Genomic_DNA"/>
</dbReference>
<feature type="chain" id="PRO_5046260208" evidence="2">
    <location>
        <begin position="23"/>
        <end position="221"/>
    </location>
</feature>
<reference evidence="3 4" key="1">
    <citation type="submission" date="2024-02" db="EMBL/GenBank/DDBJ databases">
        <authorList>
            <person name="Chen Y."/>
            <person name="Shah S."/>
            <person name="Dougan E. K."/>
            <person name="Thang M."/>
            <person name="Chan C."/>
        </authorList>
    </citation>
    <scope>NUCLEOTIDE SEQUENCE [LARGE SCALE GENOMIC DNA]</scope>
</reference>
<comment type="caution">
    <text evidence="3">The sequence shown here is derived from an EMBL/GenBank/DDBJ whole genome shotgun (WGS) entry which is preliminary data.</text>
</comment>
<gene>
    <name evidence="3" type="ORF">CCMP2556_LOCUS16353</name>
</gene>
<evidence type="ECO:0000313" key="3">
    <source>
        <dbReference type="EMBL" id="CAK9026405.1"/>
    </source>
</evidence>
<keyword evidence="2" id="KW-0732">Signal</keyword>
<feature type="compositionally biased region" description="Basic and acidic residues" evidence="1">
    <location>
        <begin position="191"/>
        <end position="201"/>
    </location>
</feature>
<evidence type="ECO:0000256" key="2">
    <source>
        <dbReference type="SAM" id="SignalP"/>
    </source>
</evidence>
<feature type="region of interest" description="Disordered" evidence="1">
    <location>
        <begin position="190"/>
        <end position="221"/>
    </location>
</feature>
<name>A0ABP0KJB5_9DINO</name>
<keyword evidence="4" id="KW-1185">Reference proteome</keyword>
<feature type="compositionally biased region" description="Acidic residues" evidence="1">
    <location>
        <begin position="202"/>
        <end position="212"/>
    </location>
</feature>
<evidence type="ECO:0000313" key="4">
    <source>
        <dbReference type="Proteomes" id="UP001642484"/>
    </source>
</evidence>
<proteinExistence type="predicted"/>
<feature type="signal peptide" evidence="2">
    <location>
        <begin position="1"/>
        <end position="22"/>
    </location>
</feature>
<evidence type="ECO:0000256" key="1">
    <source>
        <dbReference type="SAM" id="MobiDB-lite"/>
    </source>
</evidence>
<organism evidence="3 4">
    <name type="scientific">Durusdinium trenchii</name>
    <dbReference type="NCBI Taxonomy" id="1381693"/>
    <lineage>
        <taxon>Eukaryota</taxon>
        <taxon>Sar</taxon>
        <taxon>Alveolata</taxon>
        <taxon>Dinophyceae</taxon>
        <taxon>Suessiales</taxon>
        <taxon>Symbiodiniaceae</taxon>
        <taxon>Durusdinium</taxon>
    </lineage>
</organism>
<protein>
    <submittedName>
        <fullName evidence="3">Uncharacterized protein</fullName>
    </submittedName>
</protein>